<evidence type="ECO:0000256" key="3">
    <source>
        <dbReference type="ARBA" id="ARBA00022989"/>
    </source>
</evidence>
<organism evidence="7 8">
    <name type="scientific">Nocardioides endophyticus</name>
    <dbReference type="NCBI Taxonomy" id="1353775"/>
    <lineage>
        <taxon>Bacteria</taxon>
        <taxon>Bacillati</taxon>
        <taxon>Actinomycetota</taxon>
        <taxon>Actinomycetes</taxon>
        <taxon>Propionibacteriales</taxon>
        <taxon>Nocardioidaceae</taxon>
        <taxon>Nocardioides</taxon>
    </lineage>
</organism>
<feature type="transmembrane region" description="Helical" evidence="5">
    <location>
        <begin position="104"/>
        <end position="122"/>
    </location>
</feature>
<evidence type="ECO:0000259" key="6">
    <source>
        <dbReference type="Pfam" id="PF14378"/>
    </source>
</evidence>
<dbReference type="InterPro" id="IPR052185">
    <property type="entry name" value="IPC_Synthase-Related"/>
</dbReference>
<feature type="transmembrane region" description="Helical" evidence="5">
    <location>
        <begin position="213"/>
        <end position="231"/>
    </location>
</feature>
<reference evidence="8" key="1">
    <citation type="journal article" date="2019" name="Int. J. Syst. Evol. Microbiol.">
        <title>The Global Catalogue of Microorganisms (GCM) 10K type strain sequencing project: providing services to taxonomists for standard genome sequencing and annotation.</title>
        <authorList>
            <consortium name="The Broad Institute Genomics Platform"/>
            <consortium name="The Broad Institute Genome Sequencing Center for Infectious Disease"/>
            <person name="Wu L."/>
            <person name="Ma J."/>
        </authorList>
    </citation>
    <scope>NUCLEOTIDE SEQUENCE [LARGE SCALE GENOMIC DNA]</scope>
    <source>
        <strain evidence="8">JCM 18532</strain>
    </source>
</reference>
<dbReference type="Pfam" id="PF14378">
    <property type="entry name" value="PAP2_3"/>
    <property type="match status" value="1"/>
</dbReference>
<keyword evidence="2 5" id="KW-0812">Transmembrane</keyword>
<evidence type="ECO:0000256" key="1">
    <source>
        <dbReference type="ARBA" id="ARBA00004141"/>
    </source>
</evidence>
<evidence type="ECO:0000313" key="7">
    <source>
        <dbReference type="EMBL" id="GAA4754472.1"/>
    </source>
</evidence>
<proteinExistence type="predicted"/>
<evidence type="ECO:0000256" key="4">
    <source>
        <dbReference type="ARBA" id="ARBA00023136"/>
    </source>
</evidence>
<feature type="transmembrane region" description="Helical" evidence="5">
    <location>
        <begin position="237"/>
        <end position="254"/>
    </location>
</feature>
<evidence type="ECO:0000256" key="5">
    <source>
        <dbReference type="SAM" id="Phobius"/>
    </source>
</evidence>
<feature type="transmembrane region" description="Helical" evidence="5">
    <location>
        <begin position="6"/>
        <end position="25"/>
    </location>
</feature>
<dbReference type="EMBL" id="BAABKN010000030">
    <property type="protein sequence ID" value="GAA4754472.1"/>
    <property type="molecule type" value="Genomic_DNA"/>
</dbReference>
<sequence length="297" mass="32814">MPWPTWDQAAVAALVSALVWLVVRLRPSRLTPHIEPAAAEFTLIASLYAVWRLARMLPLASTHGAIARAHDIASFQGRLHLPSELTLQHFVLAHARLADLTTKYYAVVHVPALIAFLVWMFYRHRDRYPHWRNGLALVTACCLVIRFVRVAPPRFLPDLGYVDMGQQYGMSVYAADPTTGVSDQFAAMPSIHVAWAAVVSFGIVAVSTSRWRWLFLSHVVLTMLVVSATGNHWWMDGIVAIGLLAGSLAIDTAIRNYFRRRSADSAVTGPELGPQGLLVGLAEPGQRQRVGDDHLLG</sequence>
<gene>
    <name evidence="7" type="ORF">GCM10023350_44870</name>
</gene>
<feature type="domain" description="Inositolphosphotransferase Aur1/Ipt1" evidence="6">
    <location>
        <begin position="71"/>
        <end position="249"/>
    </location>
</feature>
<keyword evidence="8" id="KW-1185">Reference proteome</keyword>
<dbReference type="PANTHER" id="PTHR31310:SF7">
    <property type="entry name" value="PA-PHOSPHATASE RELATED-FAMILY PROTEIN DDB_G0268928"/>
    <property type="match status" value="1"/>
</dbReference>
<dbReference type="RefSeq" id="WP_345529310.1">
    <property type="nucleotide sequence ID" value="NZ_BAABKN010000030.1"/>
</dbReference>
<keyword evidence="4 5" id="KW-0472">Membrane</keyword>
<name>A0ABP8ZEC9_9ACTN</name>
<protein>
    <recommendedName>
        <fullName evidence="6">Inositolphosphotransferase Aur1/Ipt1 domain-containing protein</fullName>
    </recommendedName>
</protein>
<dbReference type="Proteomes" id="UP001499882">
    <property type="component" value="Unassembled WGS sequence"/>
</dbReference>
<dbReference type="InterPro" id="IPR026841">
    <property type="entry name" value="Aur1/Ipt1"/>
</dbReference>
<dbReference type="PANTHER" id="PTHR31310">
    <property type="match status" value="1"/>
</dbReference>
<comment type="caution">
    <text evidence="7">The sequence shown here is derived from an EMBL/GenBank/DDBJ whole genome shotgun (WGS) entry which is preliminary data.</text>
</comment>
<accession>A0ABP8ZEC9</accession>
<evidence type="ECO:0000313" key="8">
    <source>
        <dbReference type="Proteomes" id="UP001499882"/>
    </source>
</evidence>
<keyword evidence="3 5" id="KW-1133">Transmembrane helix</keyword>
<evidence type="ECO:0000256" key="2">
    <source>
        <dbReference type="ARBA" id="ARBA00022692"/>
    </source>
</evidence>
<comment type="subcellular location">
    <subcellularLocation>
        <location evidence="1">Membrane</location>
        <topology evidence="1">Multi-pass membrane protein</topology>
    </subcellularLocation>
</comment>
<dbReference type="CDD" id="cd03386">
    <property type="entry name" value="PAP2_Aur1_like"/>
    <property type="match status" value="1"/>
</dbReference>
<feature type="transmembrane region" description="Helical" evidence="5">
    <location>
        <begin position="185"/>
        <end position="206"/>
    </location>
</feature>